<gene>
    <name evidence="2" type="ORF">H206_00413</name>
</gene>
<evidence type="ECO:0000313" key="2">
    <source>
        <dbReference type="EMBL" id="RWX46121.1"/>
    </source>
</evidence>
<evidence type="ECO:0000313" key="3">
    <source>
        <dbReference type="Proteomes" id="UP000287853"/>
    </source>
</evidence>
<comment type="caution">
    <text evidence="2">The sequence shown here is derived from an EMBL/GenBank/DDBJ whole genome shotgun (WGS) entry which is preliminary data.</text>
</comment>
<name>A0A3S3QJH3_9BACT</name>
<evidence type="ECO:0000256" key="1">
    <source>
        <dbReference type="SAM" id="SignalP"/>
    </source>
</evidence>
<dbReference type="AlphaFoldDB" id="A0A3S3QJH3"/>
<reference evidence="2 3" key="1">
    <citation type="submission" date="2017-01" db="EMBL/GenBank/DDBJ databases">
        <title>The cable genome- insights into the physiology and evolution of filamentous bacteria capable of sulfide oxidation via long distance electron transfer.</title>
        <authorList>
            <person name="Schreiber L."/>
            <person name="Bjerg J.T."/>
            <person name="Boggild A."/>
            <person name="Van De Vossenberg J."/>
            <person name="Meysman F."/>
            <person name="Nielsen L.P."/>
            <person name="Schramm A."/>
            <person name="Kjeldsen K.U."/>
        </authorList>
    </citation>
    <scope>NUCLEOTIDE SEQUENCE [LARGE SCALE GENOMIC DNA]</scope>
    <source>
        <strain evidence="2">MCF</strain>
    </source>
</reference>
<accession>A0A3S3QJH3</accession>
<dbReference type="Proteomes" id="UP000287853">
    <property type="component" value="Unassembled WGS sequence"/>
</dbReference>
<sequence>MKISRKKITTRTYRLALTACLFFVANPTWAATFAEETQKLITQQVTAGINGNMQKILADQTILPKMQQSMMTMMSETIKKTTAERKRATVVETCMECRVGKPLNVEITSQISILDADTQAIINQKMAAMIEDTIRVKSSDPAVASSVQERMMGERMPKSILRTKMQPYMMGAIFDSPGGYLVGKEQINSVAQVTKDTPLLTIQK</sequence>
<keyword evidence="3" id="KW-1185">Reference proteome</keyword>
<proteinExistence type="predicted"/>
<dbReference type="EMBL" id="MTKO01000069">
    <property type="protein sequence ID" value="RWX46121.1"/>
    <property type="molecule type" value="Genomic_DNA"/>
</dbReference>
<feature type="signal peptide" evidence="1">
    <location>
        <begin position="1"/>
        <end position="30"/>
    </location>
</feature>
<keyword evidence="1" id="KW-0732">Signal</keyword>
<feature type="chain" id="PRO_5018716443" evidence="1">
    <location>
        <begin position="31"/>
        <end position="204"/>
    </location>
</feature>
<organism evidence="2 3">
    <name type="scientific">Candidatus Electrothrix aarhusensis</name>
    <dbReference type="NCBI Taxonomy" id="1859131"/>
    <lineage>
        <taxon>Bacteria</taxon>
        <taxon>Pseudomonadati</taxon>
        <taxon>Thermodesulfobacteriota</taxon>
        <taxon>Desulfobulbia</taxon>
        <taxon>Desulfobulbales</taxon>
        <taxon>Desulfobulbaceae</taxon>
        <taxon>Candidatus Electrothrix</taxon>
    </lineage>
</organism>
<protein>
    <submittedName>
        <fullName evidence="2">Uncharacterized protein</fullName>
    </submittedName>
</protein>